<evidence type="ECO:0000313" key="2">
    <source>
        <dbReference type="Proteomes" id="UP000681794"/>
    </source>
</evidence>
<keyword evidence="2" id="KW-1185">Reference proteome</keyword>
<protein>
    <submittedName>
        <fullName evidence="1">SMP-30/gluconolactonase/LRE family protein</fullName>
    </submittedName>
</protein>
<reference evidence="1" key="1">
    <citation type="submission" date="2021-06" db="EMBL/GenBank/DDBJ databases">
        <authorList>
            <person name="Ellington A.J."/>
            <person name="Bryan N.C."/>
            <person name="Christner B.C."/>
            <person name="Reisch C.R."/>
        </authorList>
    </citation>
    <scope>NUCLEOTIDE SEQUENCE</scope>
    <source>
        <strain evidence="1">L6-1</strain>
    </source>
</reference>
<sequence length="313" mass="33548">MAVPSAFEGEPVPAPSLTDLVPDPTALETLDAGSTWAEGPCWIPATRTLRWSDIPGDRVLQWSAADGAVSEYATGVEFTNGRTLDPDGSVVQCSHGLRRVERDRDGAVTPITTSWGAVRYNSPNDVVVARDGSVWFTDPAYGITQPREGHPGVREYGDHWVFRCGPDGQDLRPVVVDVDEPNGLAFSPDERVLYVASSDGDRPVIRAYDVSTEPAADGADATDVRPVRVKGGRDLVCFGPGEGVPDGIRGRIWSSSAIGVLVHEPDGTRIGTIPVPEVVANLCFGGDDGRTLFVTATTSLRRIRTTTRDAARR</sequence>
<gene>
    <name evidence="1" type="ORF">KM842_12115</name>
</gene>
<organism evidence="1 2">
    <name type="scientific">Curtobacterium aetherium</name>
    <dbReference type="NCBI Taxonomy" id="2841594"/>
    <lineage>
        <taxon>Bacteria</taxon>
        <taxon>Bacillati</taxon>
        <taxon>Actinomycetota</taxon>
        <taxon>Actinomycetes</taxon>
        <taxon>Micrococcales</taxon>
        <taxon>Microbacteriaceae</taxon>
        <taxon>Curtobacterium</taxon>
    </lineage>
</organism>
<accession>A0ACD1E2I6</accession>
<proteinExistence type="predicted"/>
<name>A0ACD1E2I6_9MICO</name>
<evidence type="ECO:0000313" key="1">
    <source>
        <dbReference type="EMBL" id="QWS32993.1"/>
    </source>
</evidence>
<dbReference type="Proteomes" id="UP000681794">
    <property type="component" value="Chromosome"/>
</dbReference>
<dbReference type="EMBL" id="CP076544">
    <property type="protein sequence ID" value="QWS32993.1"/>
    <property type="molecule type" value="Genomic_DNA"/>
</dbReference>